<sequence length="85" mass="9010">VVRRGEYVTHLFLVKDRTAASEPRPAPGPRTSWSRAVPSERCPSCTTSGTGRPWTSRKLVAVGAYPGSACGAPCPPWPSASTART</sequence>
<feature type="non-terminal residue" evidence="2">
    <location>
        <position position="1"/>
    </location>
</feature>
<organism evidence="2 3">
    <name type="scientific">Prorocentrum cordatum</name>
    <dbReference type="NCBI Taxonomy" id="2364126"/>
    <lineage>
        <taxon>Eukaryota</taxon>
        <taxon>Sar</taxon>
        <taxon>Alveolata</taxon>
        <taxon>Dinophyceae</taxon>
        <taxon>Prorocentrales</taxon>
        <taxon>Prorocentraceae</taxon>
        <taxon>Prorocentrum</taxon>
    </lineage>
</organism>
<keyword evidence="3" id="KW-1185">Reference proteome</keyword>
<evidence type="ECO:0000313" key="3">
    <source>
        <dbReference type="Proteomes" id="UP001189429"/>
    </source>
</evidence>
<evidence type="ECO:0000313" key="2">
    <source>
        <dbReference type="EMBL" id="CAK0910793.1"/>
    </source>
</evidence>
<name>A0ABN9YDH3_9DINO</name>
<dbReference type="Proteomes" id="UP001189429">
    <property type="component" value="Unassembled WGS sequence"/>
</dbReference>
<protein>
    <submittedName>
        <fullName evidence="2">Uncharacterized protein</fullName>
    </submittedName>
</protein>
<reference evidence="2" key="1">
    <citation type="submission" date="2023-10" db="EMBL/GenBank/DDBJ databases">
        <authorList>
            <person name="Chen Y."/>
            <person name="Shah S."/>
            <person name="Dougan E. K."/>
            <person name="Thang M."/>
            <person name="Chan C."/>
        </authorList>
    </citation>
    <scope>NUCLEOTIDE SEQUENCE [LARGE SCALE GENOMIC DNA]</scope>
</reference>
<comment type="caution">
    <text evidence="2">The sequence shown here is derived from an EMBL/GenBank/DDBJ whole genome shotgun (WGS) entry which is preliminary data.</text>
</comment>
<feature type="region of interest" description="Disordered" evidence="1">
    <location>
        <begin position="17"/>
        <end position="53"/>
    </location>
</feature>
<proteinExistence type="predicted"/>
<accession>A0ABN9YDH3</accession>
<dbReference type="EMBL" id="CAUYUJ010022461">
    <property type="protein sequence ID" value="CAK0910793.1"/>
    <property type="molecule type" value="Genomic_DNA"/>
</dbReference>
<gene>
    <name evidence="2" type="ORF">PCOR1329_LOCUS84862</name>
</gene>
<evidence type="ECO:0000256" key="1">
    <source>
        <dbReference type="SAM" id="MobiDB-lite"/>
    </source>
</evidence>